<sequence length="49" mass="5364">SGVLMDLSKRDHETYGAIALLLVGKIYSHSGEAVWAPWYPCDSISQKGI</sequence>
<reference evidence="1 2" key="1">
    <citation type="submission" date="2017-12" db="EMBL/GenBank/DDBJ databases">
        <title>High-resolution comparative analysis of great ape genomes.</title>
        <authorList>
            <person name="Pollen A."/>
            <person name="Hastie A."/>
            <person name="Hormozdiari F."/>
            <person name="Dougherty M."/>
            <person name="Liu R."/>
            <person name="Chaisson M."/>
            <person name="Hoppe E."/>
            <person name="Hill C."/>
            <person name="Pang A."/>
            <person name="Hillier L."/>
            <person name="Baker C."/>
            <person name="Armstrong J."/>
            <person name="Shendure J."/>
            <person name="Paten B."/>
            <person name="Wilson R."/>
            <person name="Chao H."/>
            <person name="Schneider V."/>
            <person name="Ventura M."/>
            <person name="Kronenberg Z."/>
            <person name="Murali S."/>
            <person name="Gordon D."/>
            <person name="Cantsilieris S."/>
            <person name="Munson K."/>
            <person name="Nelson B."/>
            <person name="Raja A."/>
            <person name="Underwood J."/>
            <person name="Diekhans M."/>
            <person name="Fiddes I."/>
            <person name="Haussler D."/>
            <person name="Eichler E."/>
        </authorList>
    </citation>
    <scope>NUCLEOTIDE SEQUENCE [LARGE SCALE GENOMIC DNA]</scope>
    <source>
        <strain evidence="1">Yerkes chimp pedigree #C0471</strain>
    </source>
</reference>
<comment type="caution">
    <text evidence="1">The sequence shown here is derived from an EMBL/GenBank/DDBJ whole genome shotgun (WGS) entry which is preliminary data.</text>
</comment>
<name>A0A2J8NKF6_PANTR</name>
<dbReference type="Proteomes" id="UP000236370">
    <property type="component" value="Unassembled WGS sequence"/>
</dbReference>
<proteinExistence type="predicted"/>
<gene>
    <name evidence="1" type="ORF">CK820_G0010240</name>
</gene>
<dbReference type="AlphaFoldDB" id="A0A2J8NKF6"/>
<dbReference type="EMBL" id="NBAG03000228">
    <property type="protein sequence ID" value="PNI72243.1"/>
    <property type="molecule type" value="Genomic_DNA"/>
</dbReference>
<dbReference type="SMR" id="A0A2J8NKF6"/>
<accession>A0A2J8NKF6</accession>
<evidence type="ECO:0000313" key="2">
    <source>
        <dbReference type="Proteomes" id="UP000236370"/>
    </source>
</evidence>
<feature type="non-terminal residue" evidence="1">
    <location>
        <position position="1"/>
    </location>
</feature>
<protein>
    <submittedName>
        <fullName evidence="1">PWWP2A isoform 6</fullName>
    </submittedName>
</protein>
<evidence type="ECO:0000313" key="1">
    <source>
        <dbReference type="EMBL" id="PNI72243.1"/>
    </source>
</evidence>
<organism evidence="1 2">
    <name type="scientific">Pan troglodytes</name>
    <name type="common">Chimpanzee</name>
    <dbReference type="NCBI Taxonomy" id="9598"/>
    <lineage>
        <taxon>Eukaryota</taxon>
        <taxon>Metazoa</taxon>
        <taxon>Chordata</taxon>
        <taxon>Craniata</taxon>
        <taxon>Vertebrata</taxon>
        <taxon>Euteleostomi</taxon>
        <taxon>Mammalia</taxon>
        <taxon>Eutheria</taxon>
        <taxon>Euarchontoglires</taxon>
        <taxon>Primates</taxon>
        <taxon>Haplorrhini</taxon>
        <taxon>Catarrhini</taxon>
        <taxon>Hominidae</taxon>
        <taxon>Pan</taxon>
    </lineage>
</organism>